<evidence type="ECO:0000259" key="8">
    <source>
        <dbReference type="PROSITE" id="PS51918"/>
    </source>
</evidence>
<comment type="caution">
    <text evidence="9">The sequence shown here is derived from an EMBL/GenBank/DDBJ whole genome shotgun (WGS) entry which is preliminary data.</text>
</comment>
<feature type="compositionally biased region" description="Low complexity" evidence="7">
    <location>
        <begin position="429"/>
        <end position="445"/>
    </location>
</feature>
<dbReference type="NCBIfam" id="TIGR04280">
    <property type="entry name" value="geopep_mat_rSAM"/>
    <property type="match status" value="1"/>
</dbReference>
<keyword evidence="2" id="KW-0004">4Fe-4S</keyword>
<dbReference type="InterPro" id="IPR023885">
    <property type="entry name" value="4Fe4S-binding_SPASM_dom"/>
</dbReference>
<feature type="region of interest" description="Disordered" evidence="7">
    <location>
        <begin position="425"/>
        <end position="445"/>
    </location>
</feature>
<keyword evidence="10" id="KW-1185">Reference proteome</keyword>
<dbReference type="EMBL" id="BLXX01000014">
    <property type="protein sequence ID" value="GFO61440.1"/>
    <property type="molecule type" value="Genomic_DNA"/>
</dbReference>
<proteinExistence type="predicted"/>
<dbReference type="PANTHER" id="PTHR43787">
    <property type="entry name" value="FEMO COFACTOR BIOSYNTHESIS PROTEIN NIFB-RELATED"/>
    <property type="match status" value="1"/>
</dbReference>
<dbReference type="PROSITE" id="PS51918">
    <property type="entry name" value="RADICAL_SAM"/>
    <property type="match status" value="1"/>
</dbReference>
<evidence type="ECO:0000313" key="10">
    <source>
        <dbReference type="Proteomes" id="UP000556026"/>
    </source>
</evidence>
<evidence type="ECO:0000313" key="9">
    <source>
        <dbReference type="EMBL" id="GFO61440.1"/>
    </source>
</evidence>
<dbReference type="InterPro" id="IPR013785">
    <property type="entry name" value="Aldolase_TIM"/>
</dbReference>
<dbReference type="UniPathway" id="UPA00782"/>
<evidence type="ECO:0000256" key="6">
    <source>
        <dbReference type="ARBA" id="ARBA00023014"/>
    </source>
</evidence>
<evidence type="ECO:0000256" key="7">
    <source>
        <dbReference type="SAM" id="MobiDB-lite"/>
    </source>
</evidence>
<dbReference type="InterPro" id="IPR023867">
    <property type="entry name" value="Sulphatase_maturase_rSAM"/>
</dbReference>
<feature type="domain" description="Radical SAM core" evidence="8">
    <location>
        <begin position="79"/>
        <end position="313"/>
    </location>
</feature>
<evidence type="ECO:0000256" key="3">
    <source>
        <dbReference type="ARBA" id="ARBA00022691"/>
    </source>
</evidence>
<keyword evidence="5" id="KW-0408">Iron</keyword>
<evidence type="ECO:0000256" key="2">
    <source>
        <dbReference type="ARBA" id="ARBA00022485"/>
    </source>
</evidence>
<sequence length="445" mass="48955">MPLSRYLKVYEDQQRPGYNLLYSTLRGSSVRIANKTLELARAGTLVGPEAEPLQRLGFLVPDLDREREQILGIIDQVDGLSRVFRGIVVLNLECNLDCGYCYEGGFRGGVQMSEATAVLLVEWLVREQISQGCDVSLSFYGGEPLLTPDLIRRISEPLLAAAREHQVRYNFNLVTNGTLLNRALAEELTPLGLNGAKFTLDGPPEVHNAQRPYASGAGSFETIVENLAAVCDLIPIQLGGNFTQENYREFPRLLDCLLEYGITGDRLMQVLFTPVTPQAGCSEYSAGCASSSASWLVDAQLFLREAILSRGFATSKPKVSACVVELKRNFVVNFDGSLYKCPTFMAYPDLSVGHLATGIADYRASHCIRNWQNERCLDCAYLPICFGGCRFLTLLQDQPLSEVECHFDFLEATLETFLLQNQSYPSPVPKGAPSASAAPPSQVPA</sequence>
<dbReference type="GO" id="GO:0051539">
    <property type="term" value="F:4 iron, 4 sulfur cluster binding"/>
    <property type="evidence" value="ECO:0007669"/>
    <property type="project" value="UniProtKB-KW"/>
</dbReference>
<protein>
    <submittedName>
        <fullName evidence="9">Radical SAM/SPASM domain-containing protein</fullName>
    </submittedName>
</protein>
<dbReference type="InterPro" id="IPR058240">
    <property type="entry name" value="rSAM_sf"/>
</dbReference>
<dbReference type="RefSeq" id="WP_183356234.1">
    <property type="nucleotide sequence ID" value="NZ_BLXX01000014.1"/>
</dbReference>
<dbReference type="AlphaFoldDB" id="A0A6V8MN56"/>
<dbReference type="CDD" id="cd01335">
    <property type="entry name" value="Radical_SAM"/>
    <property type="match status" value="1"/>
</dbReference>
<evidence type="ECO:0000256" key="5">
    <source>
        <dbReference type="ARBA" id="ARBA00023004"/>
    </source>
</evidence>
<dbReference type="GO" id="GO:0046872">
    <property type="term" value="F:metal ion binding"/>
    <property type="evidence" value="ECO:0007669"/>
    <property type="project" value="UniProtKB-KW"/>
</dbReference>
<dbReference type="InterPro" id="IPR007197">
    <property type="entry name" value="rSAM"/>
</dbReference>
<dbReference type="GO" id="GO:0016491">
    <property type="term" value="F:oxidoreductase activity"/>
    <property type="evidence" value="ECO:0007669"/>
    <property type="project" value="InterPro"/>
</dbReference>
<dbReference type="SFLD" id="SFLDG01384">
    <property type="entry name" value="thioether_bond_formation_requi"/>
    <property type="match status" value="1"/>
</dbReference>
<dbReference type="SFLD" id="SFLDG01067">
    <property type="entry name" value="SPASM/twitch_domain_containing"/>
    <property type="match status" value="1"/>
</dbReference>
<keyword evidence="3" id="KW-0949">S-adenosyl-L-methionine</keyword>
<dbReference type="SFLD" id="SFLDS00029">
    <property type="entry name" value="Radical_SAM"/>
    <property type="match status" value="1"/>
</dbReference>
<reference evidence="10" key="1">
    <citation type="submission" date="2020-06" db="EMBL/GenBank/DDBJ databases">
        <title>Draft genomic sequence of Geomonas sp. Red330.</title>
        <authorList>
            <person name="Itoh H."/>
            <person name="Zhenxing X."/>
            <person name="Ushijima N."/>
            <person name="Masuda Y."/>
            <person name="Shiratori Y."/>
            <person name="Senoo K."/>
        </authorList>
    </citation>
    <scope>NUCLEOTIDE SEQUENCE [LARGE SCALE GENOMIC DNA]</scope>
    <source>
        <strain evidence="10">Red330</strain>
    </source>
</reference>
<dbReference type="SUPFAM" id="SSF102114">
    <property type="entry name" value="Radical SAM enzymes"/>
    <property type="match status" value="1"/>
</dbReference>
<dbReference type="Proteomes" id="UP000556026">
    <property type="component" value="Unassembled WGS sequence"/>
</dbReference>
<dbReference type="Pfam" id="PF04055">
    <property type="entry name" value="Radical_SAM"/>
    <property type="match status" value="1"/>
</dbReference>
<keyword evidence="4" id="KW-0479">Metal-binding</keyword>
<dbReference type="NCBIfam" id="TIGR04085">
    <property type="entry name" value="rSAM_more_4Fe4S"/>
    <property type="match status" value="1"/>
</dbReference>
<comment type="cofactor">
    <cofactor evidence="1">
        <name>[4Fe-4S] cluster</name>
        <dbReference type="ChEBI" id="CHEBI:49883"/>
    </cofactor>
</comment>
<dbReference type="SFLD" id="SFLDG01386">
    <property type="entry name" value="main_SPASM_domain-containing"/>
    <property type="match status" value="1"/>
</dbReference>
<gene>
    <name evidence="9" type="ORF">GMST_37650</name>
</gene>
<evidence type="ECO:0000256" key="1">
    <source>
        <dbReference type="ARBA" id="ARBA00001966"/>
    </source>
</evidence>
<evidence type="ECO:0000256" key="4">
    <source>
        <dbReference type="ARBA" id="ARBA00022723"/>
    </source>
</evidence>
<dbReference type="PANTHER" id="PTHR43787:SF3">
    <property type="entry name" value="ARYLSULFATASE REGULATORY PROTEIN"/>
    <property type="match status" value="1"/>
</dbReference>
<accession>A0A6V8MN56</accession>
<organism evidence="9 10">
    <name type="scientific">Geomonas silvestris</name>
    <dbReference type="NCBI Taxonomy" id="2740184"/>
    <lineage>
        <taxon>Bacteria</taxon>
        <taxon>Pseudomonadati</taxon>
        <taxon>Thermodesulfobacteriota</taxon>
        <taxon>Desulfuromonadia</taxon>
        <taxon>Geobacterales</taxon>
        <taxon>Geobacteraceae</taxon>
        <taxon>Geomonas</taxon>
    </lineage>
</organism>
<keyword evidence="6" id="KW-0411">Iron-sulfur</keyword>
<dbReference type="Gene3D" id="3.20.20.70">
    <property type="entry name" value="Aldolase class I"/>
    <property type="match status" value="1"/>
</dbReference>
<name>A0A6V8MN56_9BACT</name>
<dbReference type="InterPro" id="IPR026322">
    <property type="entry name" value="Geopep_mat_rSAM"/>
</dbReference>